<dbReference type="SUPFAM" id="SSF49478">
    <property type="entry name" value="Cna protein B-type domain"/>
    <property type="match status" value="2"/>
</dbReference>
<feature type="domain" description="CNA-B" evidence="2">
    <location>
        <begin position="4"/>
        <end position="58"/>
    </location>
</feature>
<gene>
    <name evidence="3" type="ORF">SAMN05421767_1821</name>
</gene>
<proteinExistence type="predicted"/>
<keyword evidence="1" id="KW-1133">Transmembrane helix</keyword>
<dbReference type="InterPro" id="IPR008454">
    <property type="entry name" value="Collagen-bd_Cna-like_B-typ_dom"/>
</dbReference>
<keyword evidence="1" id="KW-0472">Membrane</keyword>
<name>A0A1H9Q0C2_9LACT</name>
<dbReference type="RefSeq" id="WP_143054418.1">
    <property type="nucleotide sequence ID" value="NZ_FOGF01000082.1"/>
</dbReference>
<evidence type="ECO:0000259" key="2">
    <source>
        <dbReference type="Pfam" id="PF05738"/>
    </source>
</evidence>
<organism evidence="3 4">
    <name type="scientific">Granulicatella balaenopterae</name>
    <dbReference type="NCBI Taxonomy" id="137733"/>
    <lineage>
        <taxon>Bacteria</taxon>
        <taxon>Bacillati</taxon>
        <taxon>Bacillota</taxon>
        <taxon>Bacilli</taxon>
        <taxon>Lactobacillales</taxon>
        <taxon>Carnobacteriaceae</taxon>
        <taxon>Granulicatella</taxon>
    </lineage>
</organism>
<dbReference type="EMBL" id="FOGF01000082">
    <property type="protein sequence ID" value="SER53874.1"/>
    <property type="molecule type" value="Genomic_DNA"/>
</dbReference>
<dbReference type="Gene3D" id="2.60.40.1140">
    <property type="entry name" value="Collagen-binding surface protein Cna, B-type domain"/>
    <property type="match status" value="2"/>
</dbReference>
<feature type="domain" description="CNA-B" evidence="2">
    <location>
        <begin position="72"/>
        <end position="155"/>
    </location>
</feature>
<evidence type="ECO:0000313" key="3">
    <source>
        <dbReference type="EMBL" id="SER53874.1"/>
    </source>
</evidence>
<feature type="transmembrane region" description="Helical" evidence="1">
    <location>
        <begin position="185"/>
        <end position="205"/>
    </location>
</feature>
<reference evidence="3 4" key="1">
    <citation type="submission" date="2016-10" db="EMBL/GenBank/DDBJ databases">
        <authorList>
            <person name="de Groot N.N."/>
        </authorList>
    </citation>
    <scope>NUCLEOTIDE SEQUENCE [LARGE SCALE GENOMIC DNA]</scope>
    <source>
        <strain evidence="3 4">DSM 15827</strain>
    </source>
</reference>
<dbReference type="OrthoDB" id="2164026at2"/>
<evidence type="ECO:0000256" key="1">
    <source>
        <dbReference type="SAM" id="Phobius"/>
    </source>
</evidence>
<keyword evidence="1" id="KW-0812">Transmembrane</keyword>
<feature type="non-terminal residue" evidence="3">
    <location>
        <position position="1"/>
    </location>
</feature>
<protein>
    <recommendedName>
        <fullName evidence="2">CNA-B domain-containing protein</fullName>
    </recommendedName>
</protein>
<dbReference type="AlphaFoldDB" id="A0A1H9Q0C2"/>
<dbReference type="STRING" id="137733.SAMN05421767_1821"/>
<dbReference type="Pfam" id="PF05738">
    <property type="entry name" value="Cna_B"/>
    <property type="match status" value="2"/>
</dbReference>
<sequence>QSINLTADTNWQATFDKLMKYDPTDGHEITYAIEEVAISGYTTTITGDVQNGFVVTNTQEVPPIPTIKYRDIQVQKHWIGEPTDSVTIKLLANGKATDKEITLNATTNWQGKFTELPITDDKGNEITYIVEEVTIPGYTTNITGNIEKGFIVTNTQKPEKPMEPEPNLESKKTVKNNLPTTGTKALTVSLVSATSLLLIAMSLVIKVKK</sequence>
<dbReference type="Proteomes" id="UP000198556">
    <property type="component" value="Unassembled WGS sequence"/>
</dbReference>
<keyword evidence="4" id="KW-1185">Reference proteome</keyword>
<dbReference type="CDD" id="cd00222">
    <property type="entry name" value="CollagenBindB"/>
    <property type="match status" value="2"/>
</dbReference>
<evidence type="ECO:0000313" key="4">
    <source>
        <dbReference type="Proteomes" id="UP000198556"/>
    </source>
</evidence>
<accession>A0A1H9Q0C2</accession>